<comment type="similarity">
    <text evidence="2">Belongs to the 'phage' integrase family.</text>
</comment>
<dbReference type="EC" id="2.7.7.-" evidence="9"/>
<evidence type="ECO:0000313" key="10">
    <source>
        <dbReference type="Proteomes" id="UP000366051"/>
    </source>
</evidence>
<dbReference type="Pfam" id="PF00589">
    <property type="entry name" value="Phage_integrase"/>
    <property type="match status" value="1"/>
</dbReference>
<evidence type="ECO:0000256" key="5">
    <source>
        <dbReference type="ARBA" id="ARBA00023172"/>
    </source>
</evidence>
<evidence type="ECO:0000256" key="1">
    <source>
        <dbReference type="ARBA" id="ARBA00003283"/>
    </source>
</evidence>
<name>A0A5Q2N698_9FIRM</name>
<dbReference type="InterPro" id="IPR013762">
    <property type="entry name" value="Integrase-like_cat_sf"/>
</dbReference>
<sequence length="297" mass="34262">MKKASSNFLESFQSFLLERGASLRTIEAYTEDVMSYCTWHQQSQGSIPKPEEITSIDLREYQSYLRNNRSMKPASLNRRLIGMKSYLKWAEEVGYIDRLPTFPKLARQQKSPPKALERKEQNRLLRQVERKAKARDTALIRLMLSCGLRVGEVVSLKTTDINIGERQGFVTVRSGKGFKWREVPVPNEARKVIQEWLEEREQKKVETEWLFPSRDCLQDPLSIRRVEQILTDYAQRSGIENLTPHTLRHTAATNMLQSGADIVTVATVLGHESLDTTMVYTRPGKRVMTEALEKSEM</sequence>
<dbReference type="GO" id="GO:0006310">
    <property type="term" value="P:DNA recombination"/>
    <property type="evidence" value="ECO:0007669"/>
    <property type="project" value="UniProtKB-KW"/>
</dbReference>
<keyword evidence="9" id="KW-0548">Nucleotidyltransferase</keyword>
<dbReference type="GO" id="GO:0016779">
    <property type="term" value="F:nucleotidyltransferase activity"/>
    <property type="evidence" value="ECO:0007669"/>
    <property type="project" value="UniProtKB-KW"/>
</dbReference>
<organism evidence="9 10">
    <name type="scientific">Heliorestis convoluta</name>
    <dbReference type="NCBI Taxonomy" id="356322"/>
    <lineage>
        <taxon>Bacteria</taxon>
        <taxon>Bacillati</taxon>
        <taxon>Bacillota</taxon>
        <taxon>Clostridia</taxon>
        <taxon>Eubacteriales</taxon>
        <taxon>Heliobacteriaceae</taxon>
        <taxon>Heliorestis</taxon>
    </lineage>
</organism>
<dbReference type="EMBL" id="CP045875">
    <property type="protein sequence ID" value="QGG48882.1"/>
    <property type="molecule type" value="Genomic_DNA"/>
</dbReference>
<dbReference type="Proteomes" id="UP000366051">
    <property type="component" value="Chromosome"/>
</dbReference>
<protein>
    <submittedName>
        <fullName evidence="9">Integrase family protein</fullName>
        <ecNumber evidence="9">2.7.7.-</ecNumber>
    </submittedName>
</protein>
<gene>
    <name evidence="9" type="ORF">FTV88_2793</name>
</gene>
<accession>A0A5Q2N698</accession>
<dbReference type="InterPro" id="IPR004107">
    <property type="entry name" value="Integrase_SAM-like_N"/>
</dbReference>
<dbReference type="InterPro" id="IPR011010">
    <property type="entry name" value="DNA_brk_join_enz"/>
</dbReference>
<keyword evidence="5" id="KW-0233">DNA recombination</keyword>
<keyword evidence="10" id="KW-1185">Reference proteome</keyword>
<dbReference type="InterPro" id="IPR050090">
    <property type="entry name" value="Tyrosine_recombinase_XerCD"/>
</dbReference>
<evidence type="ECO:0000256" key="4">
    <source>
        <dbReference type="ARBA" id="ARBA00023125"/>
    </source>
</evidence>
<dbReference type="InterPro" id="IPR044068">
    <property type="entry name" value="CB"/>
</dbReference>
<keyword evidence="4 6" id="KW-0238">DNA-binding</keyword>
<dbReference type="InterPro" id="IPR002104">
    <property type="entry name" value="Integrase_catalytic"/>
</dbReference>
<dbReference type="Pfam" id="PF02899">
    <property type="entry name" value="Phage_int_SAM_1"/>
    <property type="match status" value="1"/>
</dbReference>
<evidence type="ECO:0000256" key="3">
    <source>
        <dbReference type="ARBA" id="ARBA00022908"/>
    </source>
</evidence>
<dbReference type="InterPro" id="IPR010998">
    <property type="entry name" value="Integrase_recombinase_N"/>
</dbReference>
<dbReference type="RefSeq" id="WP_153725962.1">
    <property type="nucleotide sequence ID" value="NZ_CP045875.1"/>
</dbReference>
<dbReference type="OrthoDB" id="9801717at2"/>
<feature type="domain" description="Tyr recombinase" evidence="7">
    <location>
        <begin position="111"/>
        <end position="293"/>
    </location>
</feature>
<dbReference type="KEGG" id="hcv:FTV88_2793"/>
<dbReference type="GO" id="GO:0003677">
    <property type="term" value="F:DNA binding"/>
    <property type="evidence" value="ECO:0007669"/>
    <property type="project" value="UniProtKB-UniRule"/>
</dbReference>
<evidence type="ECO:0000313" key="9">
    <source>
        <dbReference type="EMBL" id="QGG48882.1"/>
    </source>
</evidence>
<feature type="domain" description="Core-binding (CB)" evidence="8">
    <location>
        <begin position="1"/>
        <end position="91"/>
    </location>
</feature>
<comment type="function">
    <text evidence="1">Site-specific tyrosine recombinase, which acts by catalyzing the cutting and rejoining of the recombining DNA molecules.</text>
</comment>
<keyword evidence="9" id="KW-0808">Transferase</keyword>
<reference evidence="10" key="1">
    <citation type="submission" date="2019-11" db="EMBL/GenBank/DDBJ databases">
        <title>Genome sequence of Heliorestis convoluta strain HH, an alkaliphilic and minimalistic phototrophic bacterium from a soda lake in Egypt.</title>
        <authorList>
            <person name="Dewey E.D."/>
            <person name="Stokes L.M."/>
            <person name="Burchell B.M."/>
            <person name="Shaffer K.N."/>
            <person name="Huntington A.M."/>
            <person name="Baker J.M."/>
            <person name="Nadendla S."/>
            <person name="Giglio M.G."/>
            <person name="Touchman J.W."/>
            <person name="Blankenship R.E."/>
            <person name="Madigan M.T."/>
            <person name="Sattley W.M."/>
        </authorList>
    </citation>
    <scope>NUCLEOTIDE SEQUENCE [LARGE SCALE GENOMIC DNA]</scope>
    <source>
        <strain evidence="10">HH</strain>
    </source>
</reference>
<dbReference type="PROSITE" id="PS51898">
    <property type="entry name" value="TYR_RECOMBINASE"/>
    <property type="match status" value="1"/>
</dbReference>
<evidence type="ECO:0000256" key="2">
    <source>
        <dbReference type="ARBA" id="ARBA00008857"/>
    </source>
</evidence>
<evidence type="ECO:0000259" key="7">
    <source>
        <dbReference type="PROSITE" id="PS51898"/>
    </source>
</evidence>
<evidence type="ECO:0000256" key="6">
    <source>
        <dbReference type="PROSITE-ProRule" id="PRU01248"/>
    </source>
</evidence>
<dbReference type="PANTHER" id="PTHR30349:SF41">
    <property type="entry name" value="INTEGRASE_RECOMBINASE PROTEIN MJ0367-RELATED"/>
    <property type="match status" value="1"/>
</dbReference>
<dbReference type="PROSITE" id="PS51900">
    <property type="entry name" value="CB"/>
    <property type="match status" value="1"/>
</dbReference>
<dbReference type="Gene3D" id="1.10.443.10">
    <property type="entry name" value="Intergrase catalytic core"/>
    <property type="match status" value="1"/>
</dbReference>
<proteinExistence type="inferred from homology"/>
<dbReference type="SUPFAM" id="SSF56349">
    <property type="entry name" value="DNA breaking-rejoining enzymes"/>
    <property type="match status" value="1"/>
</dbReference>
<dbReference type="GO" id="GO:0015074">
    <property type="term" value="P:DNA integration"/>
    <property type="evidence" value="ECO:0007669"/>
    <property type="project" value="UniProtKB-KW"/>
</dbReference>
<dbReference type="Gene3D" id="1.10.150.130">
    <property type="match status" value="1"/>
</dbReference>
<keyword evidence="3" id="KW-0229">DNA integration</keyword>
<dbReference type="PANTHER" id="PTHR30349">
    <property type="entry name" value="PHAGE INTEGRASE-RELATED"/>
    <property type="match status" value="1"/>
</dbReference>
<evidence type="ECO:0000259" key="8">
    <source>
        <dbReference type="PROSITE" id="PS51900"/>
    </source>
</evidence>
<dbReference type="AlphaFoldDB" id="A0A5Q2N698"/>